<organism evidence="2 3">
    <name type="scientific">Pseudofulvibacter geojedonensis</name>
    <dbReference type="NCBI Taxonomy" id="1123758"/>
    <lineage>
        <taxon>Bacteria</taxon>
        <taxon>Pseudomonadati</taxon>
        <taxon>Bacteroidota</taxon>
        <taxon>Flavobacteriia</taxon>
        <taxon>Flavobacteriales</taxon>
        <taxon>Flavobacteriaceae</taxon>
        <taxon>Pseudofulvibacter</taxon>
    </lineage>
</organism>
<feature type="transmembrane region" description="Helical" evidence="1">
    <location>
        <begin position="39"/>
        <end position="61"/>
    </location>
</feature>
<reference evidence="3" key="1">
    <citation type="journal article" date="2019" name="Int. J. Syst. Evol. Microbiol.">
        <title>The Global Catalogue of Microorganisms (GCM) 10K type strain sequencing project: providing services to taxonomists for standard genome sequencing and annotation.</title>
        <authorList>
            <consortium name="The Broad Institute Genomics Platform"/>
            <consortium name="The Broad Institute Genome Sequencing Center for Infectious Disease"/>
            <person name="Wu L."/>
            <person name="Ma J."/>
        </authorList>
    </citation>
    <scope>NUCLEOTIDE SEQUENCE [LARGE SCALE GENOMIC DNA]</scope>
    <source>
        <strain evidence="3">CCUG 62114</strain>
    </source>
</reference>
<name>A0ABW3HY27_9FLAO</name>
<evidence type="ECO:0000256" key="1">
    <source>
        <dbReference type="SAM" id="Phobius"/>
    </source>
</evidence>
<evidence type="ECO:0000313" key="3">
    <source>
        <dbReference type="Proteomes" id="UP001596997"/>
    </source>
</evidence>
<keyword evidence="1" id="KW-1133">Transmembrane helix</keyword>
<feature type="transmembrane region" description="Helical" evidence="1">
    <location>
        <begin position="67"/>
        <end position="90"/>
    </location>
</feature>
<comment type="caution">
    <text evidence="2">The sequence shown here is derived from an EMBL/GenBank/DDBJ whole genome shotgun (WGS) entry which is preliminary data.</text>
</comment>
<gene>
    <name evidence="2" type="ORF">ACFQ1O_00380</name>
</gene>
<keyword evidence="3" id="KW-1185">Reference proteome</keyword>
<accession>A0ABW3HY27</accession>
<dbReference type="EMBL" id="JBHTJM010000001">
    <property type="protein sequence ID" value="MFD0962455.1"/>
    <property type="molecule type" value="Genomic_DNA"/>
</dbReference>
<evidence type="ECO:0000313" key="2">
    <source>
        <dbReference type="EMBL" id="MFD0962455.1"/>
    </source>
</evidence>
<protein>
    <submittedName>
        <fullName evidence="2">Uncharacterized protein</fullName>
    </submittedName>
</protein>
<keyword evidence="1" id="KW-0812">Transmembrane</keyword>
<proteinExistence type="predicted"/>
<dbReference type="Proteomes" id="UP001596997">
    <property type="component" value="Unassembled WGS sequence"/>
</dbReference>
<feature type="transmembrane region" description="Helical" evidence="1">
    <location>
        <begin position="6"/>
        <end position="27"/>
    </location>
</feature>
<keyword evidence="1" id="KW-0472">Membrane</keyword>
<dbReference type="RefSeq" id="WP_377712136.1">
    <property type="nucleotide sequence ID" value="NZ_JBHTJM010000001.1"/>
</dbReference>
<sequence>MNFNKLLALCCGICALTIFVTYFVNYYEALESFSSELQLTVIGVSTLGFLGFLGVLIWKIKEVFSKGYIYTTIILSIISGLSMWLNYFLYVRI</sequence>